<dbReference type="OrthoDB" id="28413at2759"/>
<dbReference type="GeneID" id="43580181"/>
<proteinExistence type="predicted"/>
<feature type="compositionally biased region" description="Polar residues" evidence="1">
    <location>
        <begin position="412"/>
        <end position="438"/>
    </location>
</feature>
<keyword evidence="4" id="KW-1185">Reference proteome</keyword>
<dbReference type="Gene3D" id="1.25.10.10">
    <property type="entry name" value="Leucine-rich Repeat Variant"/>
    <property type="match status" value="1"/>
</dbReference>
<dbReference type="InterPro" id="IPR001849">
    <property type="entry name" value="PH_domain"/>
</dbReference>
<dbReference type="EMBL" id="CABVLU010000001">
    <property type="protein sequence ID" value="VVT46730.1"/>
    <property type="molecule type" value="Genomic_DNA"/>
</dbReference>
<dbReference type="InterPro" id="IPR011993">
    <property type="entry name" value="PH-like_dom_sf"/>
</dbReference>
<feature type="domain" description="PH" evidence="2">
    <location>
        <begin position="565"/>
        <end position="756"/>
    </location>
</feature>
<dbReference type="RefSeq" id="XP_031851972.1">
    <property type="nucleotide sequence ID" value="XM_031996081.1"/>
</dbReference>
<evidence type="ECO:0000313" key="4">
    <source>
        <dbReference type="Proteomes" id="UP000398389"/>
    </source>
</evidence>
<feature type="region of interest" description="Disordered" evidence="1">
    <location>
        <begin position="404"/>
        <end position="438"/>
    </location>
</feature>
<sequence>MQRFSSSQYDALNDATNTTSSIPAADAANRILFSTEKLLADPKQTAAALLAVKYGIFESSDVNLSYNLMALAKLLAEYPSTWTVVDQSLTEKVIQIAVSSSVAPNVLCPALAVLTLIALETRSPAPKPPSFPDLVAALKSVNSFVYSLVSRLASSNIQVILNALQLINSLVIAFSLPTPENPQVSSTIFDDLRDAGLLRAVAQLYENKPLAASCSPQLYDLQELLRAAFHRYATTNLDTAAVDIHAQTVRRGELLFSQLMGSSSSAAADWERAGVPENSDVVSEVNASTKWGGFQDFVDILSQDDMMLKKMYLEHLVFAPARARFPLLQAALAVTQILYDIFGISNHVLDPAYLSSVPDSFLPAPYSPSDVTSTTNLPLSSPSTASGLAIDDRTKQLHLEASTAPSSMLIGSDSSRSQSHQKTGSHSGDSAISATSFSSQGGAGHASVEHELAKLSKLRPLIFEWSSLITAGVVNFLRLWIASSAQRSDFDNIRKVVGVLFRSAIPDMDFNTATLDTVLNKLDTLSYTDLRAIQLKNIEEDLNHQWGYEIRALHNQFHQESYDFVREQRIRLLLRGEWFYIDNPVKPASSIGSSSGPSTSTLSSKPLISRATAATGAISSSASLGHSNISAPLSTTVTNVAAPTSRRYFVALSPSLNTLHYSEYPSQLPEYPSVDALSRAIDLQSISKVVVTSLSPGAHASQTRKNPLRVSLFSRTNYSRISLIFSGPRDGTTLTFYTDTPEKAAAWGDGLLMLKNKPYQSKETKKYIDMFAETKLRLQMLQVTPTDYDYASRHNSAEDDFDSIVPSDNYFYS</sequence>
<organism evidence="3 4">
    <name type="scientific">Magnusiomyces paraingens</name>
    <dbReference type="NCBI Taxonomy" id="2606893"/>
    <lineage>
        <taxon>Eukaryota</taxon>
        <taxon>Fungi</taxon>
        <taxon>Dikarya</taxon>
        <taxon>Ascomycota</taxon>
        <taxon>Saccharomycotina</taxon>
        <taxon>Dipodascomycetes</taxon>
        <taxon>Dipodascales</taxon>
        <taxon>Dipodascaceae</taxon>
        <taxon>Magnusiomyces</taxon>
    </lineage>
</organism>
<name>A0A5E8B7G4_9ASCO</name>
<evidence type="ECO:0000256" key="1">
    <source>
        <dbReference type="SAM" id="MobiDB-lite"/>
    </source>
</evidence>
<protein>
    <recommendedName>
        <fullName evidence="2">PH domain-containing protein</fullName>
    </recommendedName>
</protein>
<gene>
    <name evidence="3" type="ORF">SAPINGB_P001358</name>
</gene>
<dbReference type="AlphaFoldDB" id="A0A5E8B7G4"/>
<dbReference type="Pfam" id="PF16457">
    <property type="entry name" value="PH_12"/>
    <property type="match status" value="1"/>
</dbReference>
<dbReference type="Gene3D" id="2.30.29.30">
    <property type="entry name" value="Pleckstrin-homology domain (PH domain)/Phosphotyrosine-binding domain (PTB)"/>
    <property type="match status" value="1"/>
</dbReference>
<evidence type="ECO:0000313" key="3">
    <source>
        <dbReference type="EMBL" id="VVT46730.1"/>
    </source>
</evidence>
<accession>A0A5E8B7G4</accession>
<reference evidence="3 4" key="1">
    <citation type="submission" date="2019-09" db="EMBL/GenBank/DDBJ databases">
        <authorList>
            <person name="Brejova B."/>
        </authorList>
    </citation>
    <scope>NUCLEOTIDE SEQUENCE [LARGE SCALE GENOMIC DNA]</scope>
</reference>
<dbReference type="Proteomes" id="UP000398389">
    <property type="component" value="Unassembled WGS sequence"/>
</dbReference>
<evidence type="ECO:0000259" key="2">
    <source>
        <dbReference type="Pfam" id="PF16457"/>
    </source>
</evidence>
<dbReference type="InterPro" id="IPR011989">
    <property type="entry name" value="ARM-like"/>
</dbReference>